<dbReference type="GeneTree" id="ENSGT00940000160147"/>
<dbReference type="SMART" id="SM00409">
    <property type="entry name" value="IG"/>
    <property type="match status" value="1"/>
</dbReference>
<evidence type="ECO:0000256" key="3">
    <source>
        <dbReference type="ARBA" id="ARBA00023170"/>
    </source>
</evidence>
<dbReference type="Pfam" id="PF09291">
    <property type="entry name" value="DUF1968"/>
    <property type="match status" value="1"/>
</dbReference>
<dbReference type="Ensembl" id="ENSSMRT00000007316.1">
    <property type="protein sequence ID" value="ENSSMRP00000006255.1"/>
    <property type="gene ID" value="ENSSMRG00000004987.1"/>
</dbReference>
<dbReference type="InterPro" id="IPR007110">
    <property type="entry name" value="Ig-like_dom"/>
</dbReference>
<keyword evidence="3" id="KW-0675">Receptor</keyword>
<evidence type="ECO:0000256" key="1">
    <source>
        <dbReference type="ARBA" id="ARBA00022729"/>
    </source>
</evidence>
<dbReference type="InterPro" id="IPR051287">
    <property type="entry name" value="TCR_variable_region"/>
</dbReference>
<evidence type="ECO:0000256" key="2">
    <source>
        <dbReference type="ARBA" id="ARBA00023130"/>
    </source>
</evidence>
<organism evidence="8 9">
    <name type="scientific">Salvator merianae</name>
    <name type="common">Argentine black and white tegu</name>
    <name type="synonym">Tupinambis merianae</name>
    <dbReference type="NCBI Taxonomy" id="96440"/>
    <lineage>
        <taxon>Eukaryota</taxon>
        <taxon>Metazoa</taxon>
        <taxon>Chordata</taxon>
        <taxon>Craniata</taxon>
        <taxon>Vertebrata</taxon>
        <taxon>Euteleostomi</taxon>
        <taxon>Lepidosauria</taxon>
        <taxon>Squamata</taxon>
        <taxon>Bifurcata</taxon>
        <taxon>Unidentata</taxon>
        <taxon>Episquamata</taxon>
        <taxon>Laterata</taxon>
        <taxon>Teiioidea</taxon>
        <taxon>Teiidae</taxon>
        <taxon>Salvator</taxon>
    </lineage>
</organism>
<evidence type="ECO:0000313" key="9">
    <source>
        <dbReference type="Proteomes" id="UP000694421"/>
    </source>
</evidence>
<feature type="transmembrane region" description="Helical" evidence="6">
    <location>
        <begin position="241"/>
        <end position="268"/>
    </location>
</feature>
<keyword evidence="6" id="KW-1133">Transmembrane helix</keyword>
<dbReference type="AlphaFoldDB" id="A0A8D0DLC4"/>
<dbReference type="InterPro" id="IPR003599">
    <property type="entry name" value="Ig_sub"/>
</dbReference>
<keyword evidence="4" id="KW-0393">Immunoglobulin domain</keyword>
<keyword evidence="2" id="KW-1064">Adaptive immunity</keyword>
<evidence type="ECO:0000256" key="5">
    <source>
        <dbReference type="ARBA" id="ARBA00043266"/>
    </source>
</evidence>
<feature type="domain" description="Ig-like" evidence="7">
    <location>
        <begin position="7"/>
        <end position="110"/>
    </location>
</feature>
<dbReference type="PANTHER" id="PTHR19367:SF18">
    <property type="entry name" value="T CELL RECEPTOR ALPHA VARIABLE 16"/>
    <property type="match status" value="1"/>
</dbReference>
<dbReference type="PROSITE" id="PS50835">
    <property type="entry name" value="IG_LIKE"/>
    <property type="match status" value="1"/>
</dbReference>
<dbReference type="Proteomes" id="UP000694421">
    <property type="component" value="Unplaced"/>
</dbReference>
<keyword evidence="1" id="KW-0732">Signal</keyword>
<evidence type="ECO:0000256" key="4">
    <source>
        <dbReference type="ARBA" id="ARBA00023319"/>
    </source>
</evidence>
<dbReference type="PANTHER" id="PTHR19367">
    <property type="entry name" value="T-CELL RECEPTOR ALPHA CHAIN V REGION"/>
    <property type="match status" value="1"/>
</dbReference>
<keyword evidence="6" id="KW-0472">Membrane</keyword>
<accession>A0A8D0DLC4</accession>
<dbReference type="Gene3D" id="2.60.40.10">
    <property type="entry name" value="Immunoglobulins"/>
    <property type="match status" value="2"/>
</dbReference>
<dbReference type="SUPFAM" id="SSF48726">
    <property type="entry name" value="Immunoglobulin"/>
    <property type="match status" value="2"/>
</dbReference>
<dbReference type="Pfam" id="PF07686">
    <property type="entry name" value="V-set"/>
    <property type="match status" value="1"/>
</dbReference>
<keyword evidence="9" id="KW-1185">Reference proteome</keyword>
<dbReference type="InterPro" id="IPR036179">
    <property type="entry name" value="Ig-like_dom_sf"/>
</dbReference>
<proteinExistence type="predicted"/>
<dbReference type="GO" id="GO:0002250">
    <property type="term" value="P:adaptive immune response"/>
    <property type="evidence" value="ECO:0007669"/>
    <property type="project" value="UniProtKB-KW"/>
</dbReference>
<evidence type="ECO:0000259" key="7">
    <source>
        <dbReference type="PROSITE" id="PS50835"/>
    </source>
</evidence>
<evidence type="ECO:0000313" key="8">
    <source>
        <dbReference type="Ensembl" id="ENSSMRP00000006255.1"/>
    </source>
</evidence>
<dbReference type="InterPro" id="IPR015370">
    <property type="entry name" value="TCR_alpha_C"/>
</dbReference>
<sequence>CLLMIIPSRFPIQHIYFSMGQSVTQSEDTVTVKQGRPVSLNCSYDGNIYSLFWYVQHPGEPPKLLLSDLGDGVTGEGLRQNFTARKDGTGKPFNLEKPASQLTDSAVYFCAGKSLWVNQAGGKVTFGIGTRLKVTPNIKNPEPAVYKLEPKEKDSTISACLATDFDRYIYLRTGENDLQETNGSVVVTIEEGAKKGVPSYGAVLWNNTEDIECSISSDGKHSSCSVLDITPSFETDERLNFLSLTVLGLRIIFLKSVAFNVLFTLHLWSR</sequence>
<evidence type="ECO:0000256" key="6">
    <source>
        <dbReference type="SAM" id="Phobius"/>
    </source>
</evidence>
<keyword evidence="5" id="KW-1279">T cell receptor</keyword>
<dbReference type="InterPro" id="IPR013783">
    <property type="entry name" value="Ig-like_fold"/>
</dbReference>
<keyword evidence="6" id="KW-0812">Transmembrane</keyword>
<dbReference type="InterPro" id="IPR013106">
    <property type="entry name" value="Ig_V-set"/>
</dbReference>
<protein>
    <recommendedName>
        <fullName evidence="7">Ig-like domain-containing protein</fullName>
    </recommendedName>
</protein>
<reference evidence="8" key="1">
    <citation type="submission" date="2025-08" db="UniProtKB">
        <authorList>
            <consortium name="Ensembl"/>
        </authorList>
    </citation>
    <scope>IDENTIFICATION</scope>
</reference>
<name>A0A8D0DLC4_SALMN</name>
<dbReference type="GO" id="GO:0042101">
    <property type="term" value="C:T cell receptor complex"/>
    <property type="evidence" value="ECO:0007669"/>
    <property type="project" value="UniProtKB-KW"/>
</dbReference>
<keyword evidence="5" id="KW-0391">Immunity</keyword>
<reference evidence="8" key="2">
    <citation type="submission" date="2025-09" db="UniProtKB">
        <authorList>
            <consortium name="Ensembl"/>
        </authorList>
    </citation>
    <scope>IDENTIFICATION</scope>
</reference>